<keyword evidence="2" id="KW-1185">Reference proteome</keyword>
<dbReference type="STRING" id="696762.PFRI_35100"/>
<evidence type="ECO:0000313" key="2">
    <source>
        <dbReference type="Proteomes" id="UP000184514"/>
    </source>
</evidence>
<dbReference type="EMBL" id="MLCB01000190">
    <property type="protein sequence ID" value="OJI92263.1"/>
    <property type="molecule type" value="Genomic_DNA"/>
</dbReference>
<proteinExistence type="predicted"/>
<comment type="caution">
    <text evidence="1">The sequence shown here is derived from an EMBL/GenBank/DDBJ whole genome shotgun (WGS) entry which is preliminary data.</text>
</comment>
<name>A0A1L9NSV3_9RHOB</name>
<gene>
    <name evidence="1" type="ORF">PFRI_35100</name>
</gene>
<dbReference type="AlphaFoldDB" id="A0A1L9NSV3"/>
<evidence type="ECO:0000313" key="1">
    <source>
        <dbReference type="EMBL" id="OJI92263.1"/>
    </source>
</evidence>
<sequence length="33" mass="3591">MTCSKSKRGIEPAAFYMTVEQGMDIDDSLPGLV</sequence>
<organism evidence="1 2">
    <name type="scientific">Planktotalea frisia</name>
    <dbReference type="NCBI Taxonomy" id="696762"/>
    <lineage>
        <taxon>Bacteria</taxon>
        <taxon>Pseudomonadati</taxon>
        <taxon>Pseudomonadota</taxon>
        <taxon>Alphaproteobacteria</taxon>
        <taxon>Rhodobacterales</taxon>
        <taxon>Paracoccaceae</taxon>
        <taxon>Planktotalea</taxon>
    </lineage>
</organism>
<accession>A0A1L9NSV3</accession>
<protein>
    <submittedName>
        <fullName evidence="1">Uncharacterized protein</fullName>
    </submittedName>
</protein>
<dbReference type="Proteomes" id="UP000184514">
    <property type="component" value="Unassembled WGS sequence"/>
</dbReference>
<reference evidence="1 2" key="1">
    <citation type="submission" date="2016-10" db="EMBL/GenBank/DDBJ databases">
        <title>Genome sequence of Planktotalea frisia SH6-1.</title>
        <authorList>
            <person name="Poehlein A."/>
            <person name="Bakenhus I."/>
            <person name="Voget S."/>
            <person name="Brinkhoff T."/>
            <person name="Simon M."/>
        </authorList>
    </citation>
    <scope>NUCLEOTIDE SEQUENCE [LARGE SCALE GENOMIC DNA]</scope>
    <source>
        <strain evidence="1 2">SH6-1</strain>
    </source>
</reference>